<gene>
    <name evidence="1" type="ORF">HHL09_13285</name>
</gene>
<name>A0A858RL21_9BACT</name>
<proteinExistence type="predicted"/>
<dbReference type="KEGG" id="luo:HHL09_13285"/>
<dbReference type="Proteomes" id="UP000501812">
    <property type="component" value="Chromosome"/>
</dbReference>
<dbReference type="EMBL" id="CP051774">
    <property type="protein sequence ID" value="QJE96713.1"/>
    <property type="molecule type" value="Genomic_DNA"/>
</dbReference>
<keyword evidence="2" id="KW-1185">Reference proteome</keyword>
<dbReference type="RefSeq" id="WP_169455114.1">
    <property type="nucleotide sequence ID" value="NZ_CP051774.1"/>
</dbReference>
<organism evidence="1 2">
    <name type="scientific">Luteolibacter luteus</name>
    <dbReference type="NCBI Taxonomy" id="2728835"/>
    <lineage>
        <taxon>Bacteria</taxon>
        <taxon>Pseudomonadati</taxon>
        <taxon>Verrucomicrobiota</taxon>
        <taxon>Verrucomicrobiia</taxon>
        <taxon>Verrucomicrobiales</taxon>
        <taxon>Verrucomicrobiaceae</taxon>
        <taxon>Luteolibacter</taxon>
    </lineage>
</organism>
<reference evidence="1 2" key="1">
    <citation type="submission" date="2020-04" db="EMBL/GenBank/DDBJ databases">
        <title>Luteolibacter sp. G-1-1-1 isolated from soil.</title>
        <authorList>
            <person name="Dahal R.H."/>
        </authorList>
    </citation>
    <scope>NUCLEOTIDE SEQUENCE [LARGE SCALE GENOMIC DNA]</scope>
    <source>
        <strain evidence="1 2">G-1-1-1</strain>
    </source>
</reference>
<evidence type="ECO:0000313" key="2">
    <source>
        <dbReference type="Proteomes" id="UP000501812"/>
    </source>
</evidence>
<protein>
    <submittedName>
        <fullName evidence="1">Uncharacterized protein</fullName>
    </submittedName>
</protein>
<dbReference type="AlphaFoldDB" id="A0A858RL21"/>
<sequence length="192" mass="21930">MTTYHPGLQTFHIPLREGHVTLREGMEMLMEVGNSQAEVPLIVRLMENPAFDMPPLSMFRGRVSLEQHDCIHLILGRGTTLMDEAFTIGFTMGSTKRMSTSATDLFSKVAERIYPKEYRFPSAAARVFRDAVHLATISDCQHLDAVDFRSLMDVPLVEIRRRLRIEEELLTGYYKVEAQRNPTIAACRRLLC</sequence>
<evidence type="ECO:0000313" key="1">
    <source>
        <dbReference type="EMBL" id="QJE96713.1"/>
    </source>
</evidence>
<accession>A0A858RL21</accession>